<name>A0ABT7UDW3_9FIRM</name>
<dbReference type="Gene3D" id="3.40.50.1000">
    <property type="entry name" value="HAD superfamily/HAD-like"/>
    <property type="match status" value="1"/>
</dbReference>
<reference evidence="1" key="2">
    <citation type="submission" date="2023-06" db="EMBL/GenBank/DDBJ databases">
        <authorList>
            <person name="Zeman M."/>
            <person name="Kubasova T."/>
            <person name="Jahodarova E."/>
            <person name="Nykrynova M."/>
            <person name="Rychlik I."/>
        </authorList>
    </citation>
    <scope>NUCLEOTIDE SEQUENCE</scope>
    <source>
        <strain evidence="1">ET39</strain>
    </source>
</reference>
<dbReference type="RefSeq" id="WP_289608035.1">
    <property type="nucleotide sequence ID" value="NZ_JAUDCG010000034.1"/>
</dbReference>
<evidence type="ECO:0000313" key="1">
    <source>
        <dbReference type="EMBL" id="MDM8157590.1"/>
    </source>
</evidence>
<dbReference type="GO" id="GO:0016787">
    <property type="term" value="F:hydrolase activity"/>
    <property type="evidence" value="ECO:0007669"/>
    <property type="project" value="UniProtKB-KW"/>
</dbReference>
<comment type="caution">
    <text evidence="1">The sequence shown here is derived from an EMBL/GenBank/DDBJ whole genome shotgun (WGS) entry which is preliminary data.</text>
</comment>
<dbReference type="NCBIfam" id="TIGR01549">
    <property type="entry name" value="HAD-SF-IA-v1"/>
    <property type="match status" value="1"/>
</dbReference>
<dbReference type="InterPro" id="IPR036412">
    <property type="entry name" value="HAD-like_sf"/>
</dbReference>
<dbReference type="InterPro" id="IPR023214">
    <property type="entry name" value="HAD_sf"/>
</dbReference>
<dbReference type="InterPro" id="IPR006439">
    <property type="entry name" value="HAD-SF_hydro_IA"/>
</dbReference>
<reference evidence="1" key="1">
    <citation type="submission" date="2023-06" db="EMBL/GenBank/DDBJ databases">
        <title>Identification and characterization of horizontal gene transfer across gut microbiota members of farm animals based on homology search.</title>
        <authorList>
            <person name="Schwarzerova J."/>
            <person name="Nykrynova M."/>
            <person name="Jureckova K."/>
            <person name="Cejkova D."/>
            <person name="Rychlik I."/>
        </authorList>
    </citation>
    <scope>NUCLEOTIDE SEQUENCE</scope>
    <source>
        <strain evidence="1">ET39</strain>
    </source>
</reference>
<sequence length="649" mass="73300">MKELLRRKLESDPIRAQSYARHRLHHGRAFALYHALKDRDGAKLLHPDRHRTVVFGSESALKRRPSPTQAAKMLADHDVISFDVFDTLLFRCVDDPTTLFHIVGAQLNVLDFPALRIAAEREARRGVPHGEVNLEQIYAQLALCGIDAQRGMRLEWELECACCHANAYLLDIVRMLAAQGKRLIAVSDMYLSAKQVAHLLEKSGYPPFAQVFVSCEHGANKASGELFAIVRRQCGEAHSYVHIGDHPHSDHLSPRRHGFSVLRYANVHTLGDPHRAHDLSVVTGSIYRGLVNAKLHDSDARFSMAFELGYVYGSLLAIGYCQYLQEQRRRLGLDQLLFLARDGDILRQVYALLYPQERADLIYVPWSRSAGIQLLAEAWKPDYFRRFLTHKCNQGLTLTQVFSAMGLEGLLPLLNQERSLDPGSELTAHEETQVRSFLLDHFDQILQCYERRRAGARHLLEPWLSSPGRVGVVDIGWTGSAAIALRALGEQWGWQKEIIGFLVGSDALQDHLQGGRTCGAHALGILHSYVFSSAQNRALWKQHDPASGHNVLAELLFASPAPSLKCFSQTAEGATQLCWKPKEKHSERYAQIQQGILSFTKDYLRLVPEVLRQRRIQGDDAYAPLRLLMDACNRPYLEEVLSWMKDNHV</sequence>
<organism evidence="1 2">
    <name type="scientific">Amedibacillus dolichus</name>
    <dbReference type="NCBI Taxonomy" id="31971"/>
    <lineage>
        <taxon>Bacteria</taxon>
        <taxon>Bacillati</taxon>
        <taxon>Bacillota</taxon>
        <taxon>Erysipelotrichia</taxon>
        <taxon>Erysipelotrichales</taxon>
        <taxon>Erysipelotrichaceae</taxon>
        <taxon>Amedibacillus</taxon>
    </lineage>
</organism>
<accession>A0ABT7UDW3</accession>
<protein>
    <submittedName>
        <fullName evidence="1">HAD-IA family hydrolase</fullName>
    </submittedName>
</protein>
<dbReference type="Gene3D" id="1.10.150.400">
    <property type="match status" value="1"/>
</dbReference>
<keyword evidence="2" id="KW-1185">Reference proteome</keyword>
<dbReference type="Proteomes" id="UP001529340">
    <property type="component" value="Unassembled WGS sequence"/>
</dbReference>
<gene>
    <name evidence="1" type="ORF">QUV96_08065</name>
</gene>
<keyword evidence="1" id="KW-0378">Hydrolase</keyword>
<evidence type="ECO:0000313" key="2">
    <source>
        <dbReference type="Proteomes" id="UP001529340"/>
    </source>
</evidence>
<proteinExistence type="predicted"/>
<dbReference type="SUPFAM" id="SSF56784">
    <property type="entry name" value="HAD-like"/>
    <property type="match status" value="1"/>
</dbReference>
<dbReference type="EMBL" id="JAUDCG010000034">
    <property type="protein sequence ID" value="MDM8157590.1"/>
    <property type="molecule type" value="Genomic_DNA"/>
</dbReference>